<protein>
    <submittedName>
        <fullName evidence="1">Uncharacterized protein</fullName>
    </submittedName>
</protein>
<dbReference type="EMBL" id="GBXM01061853">
    <property type="protein sequence ID" value="JAH46724.1"/>
    <property type="molecule type" value="Transcribed_RNA"/>
</dbReference>
<sequence>MVHLDYPWLGILLDIARLFTSATRKKSHFLKPSFKSDHAVN</sequence>
<reference evidence="1" key="2">
    <citation type="journal article" date="2015" name="Fish Shellfish Immunol.">
        <title>Early steps in the European eel (Anguilla anguilla)-Vibrio vulnificus interaction in the gills: Role of the RtxA13 toxin.</title>
        <authorList>
            <person name="Callol A."/>
            <person name="Pajuelo D."/>
            <person name="Ebbesson L."/>
            <person name="Teles M."/>
            <person name="MacKenzie S."/>
            <person name="Amaro C."/>
        </authorList>
    </citation>
    <scope>NUCLEOTIDE SEQUENCE</scope>
</reference>
<dbReference type="AlphaFoldDB" id="A0A0E9SZI4"/>
<reference evidence="1" key="1">
    <citation type="submission" date="2014-11" db="EMBL/GenBank/DDBJ databases">
        <authorList>
            <person name="Amaro Gonzalez C."/>
        </authorList>
    </citation>
    <scope>NUCLEOTIDE SEQUENCE</scope>
</reference>
<name>A0A0E9SZI4_ANGAN</name>
<evidence type="ECO:0000313" key="1">
    <source>
        <dbReference type="EMBL" id="JAH46724.1"/>
    </source>
</evidence>
<accession>A0A0E9SZI4</accession>
<organism evidence="1">
    <name type="scientific">Anguilla anguilla</name>
    <name type="common">European freshwater eel</name>
    <name type="synonym">Muraena anguilla</name>
    <dbReference type="NCBI Taxonomy" id="7936"/>
    <lineage>
        <taxon>Eukaryota</taxon>
        <taxon>Metazoa</taxon>
        <taxon>Chordata</taxon>
        <taxon>Craniata</taxon>
        <taxon>Vertebrata</taxon>
        <taxon>Euteleostomi</taxon>
        <taxon>Actinopterygii</taxon>
        <taxon>Neopterygii</taxon>
        <taxon>Teleostei</taxon>
        <taxon>Anguilliformes</taxon>
        <taxon>Anguillidae</taxon>
        <taxon>Anguilla</taxon>
    </lineage>
</organism>
<proteinExistence type="predicted"/>